<reference evidence="1" key="1">
    <citation type="submission" date="2021-08" db="EMBL/GenBank/DDBJ databases">
        <authorList>
            <person name="Nwanade C."/>
            <person name="Wang M."/>
            <person name="Masoudi A."/>
            <person name="Yu Z."/>
            <person name="Liu J."/>
        </authorList>
    </citation>
    <scope>NUCLEOTIDE SEQUENCE</scope>
    <source>
        <strain evidence="1">S166</strain>
    </source>
</reference>
<organism evidence="1 2">
    <name type="scientific">Leisingera aquaemixtae</name>
    <dbReference type="NCBI Taxonomy" id="1396826"/>
    <lineage>
        <taxon>Bacteria</taxon>
        <taxon>Pseudomonadati</taxon>
        <taxon>Pseudomonadota</taxon>
        <taxon>Alphaproteobacteria</taxon>
        <taxon>Rhodobacterales</taxon>
        <taxon>Roseobacteraceae</taxon>
        <taxon>Leisingera</taxon>
    </lineage>
</organism>
<evidence type="ECO:0008006" key="3">
    <source>
        <dbReference type="Google" id="ProtNLM"/>
    </source>
</evidence>
<dbReference type="RefSeq" id="WP_259964018.1">
    <property type="nucleotide sequence ID" value="NZ_CP081051.1"/>
</dbReference>
<name>A0ABY5WGX2_9RHOB</name>
<sequence length="61" mass="6456">MSPGIVLRHATDADELAACFPVISALRPALKDVSEWVEAATNMAADDYRVLAAWDGGQVLG</sequence>
<dbReference type="EMBL" id="CP081051">
    <property type="protein sequence ID" value="UWQ40728.1"/>
    <property type="molecule type" value="Genomic_DNA"/>
</dbReference>
<accession>A0ABY5WGX2</accession>
<proteinExistence type="predicted"/>
<keyword evidence="2" id="KW-1185">Reference proteome</keyword>
<protein>
    <recommendedName>
        <fullName evidence="3">GNAT family N-acetyltransferase</fullName>
    </recommendedName>
</protein>
<evidence type="ECO:0000313" key="2">
    <source>
        <dbReference type="Proteomes" id="UP001058514"/>
    </source>
</evidence>
<evidence type="ECO:0000313" key="1">
    <source>
        <dbReference type="EMBL" id="UWQ40728.1"/>
    </source>
</evidence>
<dbReference type="Proteomes" id="UP001058514">
    <property type="component" value="Chromosome"/>
</dbReference>
<gene>
    <name evidence="1" type="ORF">K3718_14390</name>
</gene>